<dbReference type="AlphaFoldDB" id="A0A9N9IRF9"/>
<gene>
    <name evidence="1" type="ORF">AMORRO_LOCUS15181</name>
</gene>
<keyword evidence="2" id="KW-1185">Reference proteome</keyword>
<comment type="caution">
    <text evidence="1">The sequence shown here is derived from an EMBL/GenBank/DDBJ whole genome shotgun (WGS) entry which is preliminary data.</text>
</comment>
<dbReference type="OrthoDB" id="15001at2759"/>
<dbReference type="Proteomes" id="UP000789342">
    <property type="component" value="Unassembled WGS sequence"/>
</dbReference>
<name>A0A9N9IRF9_9GLOM</name>
<reference evidence="1" key="1">
    <citation type="submission" date="2021-06" db="EMBL/GenBank/DDBJ databases">
        <authorList>
            <person name="Kallberg Y."/>
            <person name="Tangrot J."/>
            <person name="Rosling A."/>
        </authorList>
    </citation>
    <scope>NUCLEOTIDE SEQUENCE</scope>
    <source>
        <strain evidence="1">CL551</strain>
    </source>
</reference>
<evidence type="ECO:0000313" key="1">
    <source>
        <dbReference type="EMBL" id="CAG8748307.1"/>
    </source>
</evidence>
<evidence type="ECO:0000313" key="2">
    <source>
        <dbReference type="Proteomes" id="UP000789342"/>
    </source>
</evidence>
<accession>A0A9N9IRF9</accession>
<organism evidence="1 2">
    <name type="scientific">Acaulospora morrowiae</name>
    <dbReference type="NCBI Taxonomy" id="94023"/>
    <lineage>
        <taxon>Eukaryota</taxon>
        <taxon>Fungi</taxon>
        <taxon>Fungi incertae sedis</taxon>
        <taxon>Mucoromycota</taxon>
        <taxon>Glomeromycotina</taxon>
        <taxon>Glomeromycetes</taxon>
        <taxon>Diversisporales</taxon>
        <taxon>Acaulosporaceae</taxon>
        <taxon>Acaulospora</taxon>
    </lineage>
</organism>
<dbReference type="EMBL" id="CAJVPV010034141">
    <property type="protein sequence ID" value="CAG8748307.1"/>
    <property type="molecule type" value="Genomic_DNA"/>
</dbReference>
<feature type="non-terminal residue" evidence="1">
    <location>
        <position position="202"/>
    </location>
</feature>
<protein>
    <submittedName>
        <fullName evidence="1">17892_t:CDS:1</fullName>
    </submittedName>
</protein>
<feature type="non-terminal residue" evidence="1">
    <location>
        <position position="1"/>
    </location>
</feature>
<proteinExistence type="predicted"/>
<sequence length="202" mass="23399">QGWHESVRRIVINEKDSELLQDTKELLKGTLGRFIKAFSLDAPNPLKDVTMLERPHLNQFIHPLIDNALWIFASENCIVFAVPVEWRKGSFNTDVVKWQALYCIITKVMADGARLGARNDKNVNDDKKNIKSMIQLFNYIIVTVASERRQVYTGLRVYGVTACKTELSLTMLDFHVDRFCLPKDWVDMPNFVFMYEALIKWA</sequence>